<evidence type="ECO:0000313" key="2">
    <source>
        <dbReference type="EMBL" id="PIX69758.1"/>
    </source>
</evidence>
<comment type="caution">
    <text evidence="2">The sequence shown here is derived from an EMBL/GenBank/DDBJ whole genome shotgun (WGS) entry which is preliminary data.</text>
</comment>
<dbReference type="Proteomes" id="UP000229708">
    <property type="component" value="Unassembled WGS sequence"/>
</dbReference>
<reference evidence="3" key="1">
    <citation type="submission" date="2017-09" db="EMBL/GenBank/DDBJ databases">
        <title>Depth-based differentiation of microbial function through sediment-hosted aquifers and enrichment of novel symbionts in the deep terrestrial subsurface.</title>
        <authorList>
            <person name="Probst A.J."/>
            <person name="Ladd B."/>
            <person name="Jarett J.K."/>
            <person name="Geller-Mcgrath D.E."/>
            <person name="Sieber C.M.K."/>
            <person name="Emerson J.B."/>
            <person name="Anantharaman K."/>
            <person name="Thomas B.C."/>
            <person name="Malmstrom R."/>
            <person name="Stieglmeier M."/>
            <person name="Klingl A."/>
            <person name="Woyke T."/>
            <person name="Ryan C.M."/>
            <person name="Banfield J.F."/>
        </authorList>
    </citation>
    <scope>NUCLEOTIDE SEQUENCE [LARGE SCALE GENOMIC DNA]</scope>
</reference>
<feature type="transmembrane region" description="Helical" evidence="1">
    <location>
        <begin position="66"/>
        <end position="83"/>
    </location>
</feature>
<evidence type="ECO:0000313" key="3">
    <source>
        <dbReference type="Proteomes" id="UP000229708"/>
    </source>
</evidence>
<keyword evidence="1" id="KW-1133">Transmembrane helix</keyword>
<sequence>MFLEIELVVLAVLKHAVLEVVAQMDHVYGMQMEIVVVLVIVVVSQPPVIHVNHVKTIVRLILHKPALLVVVVMFVHPVAAHFINVPRLIMSLVQVVVIYQTSV</sequence>
<dbReference type="EMBL" id="PFJI01000217">
    <property type="protein sequence ID" value="PIX69758.1"/>
    <property type="molecule type" value="Genomic_DNA"/>
</dbReference>
<keyword evidence="1" id="KW-0472">Membrane</keyword>
<accession>A0A2M7LNW3</accession>
<name>A0A2M7LNW3_9BACT</name>
<protein>
    <submittedName>
        <fullName evidence="2">Uncharacterized protein</fullName>
    </submittedName>
</protein>
<gene>
    <name evidence="2" type="ORF">COZ39_05040</name>
</gene>
<dbReference type="AlphaFoldDB" id="A0A2M7LNW3"/>
<feature type="non-terminal residue" evidence="2">
    <location>
        <position position="103"/>
    </location>
</feature>
<evidence type="ECO:0000256" key="1">
    <source>
        <dbReference type="SAM" id="Phobius"/>
    </source>
</evidence>
<keyword evidence="1" id="KW-0812">Transmembrane</keyword>
<proteinExistence type="predicted"/>
<organism evidence="2 3">
    <name type="scientific">Candidatus Roizmanbacteria bacterium CG_4_10_14_3_um_filter_33_21</name>
    <dbReference type="NCBI Taxonomy" id="1974830"/>
    <lineage>
        <taxon>Bacteria</taxon>
        <taxon>Candidatus Roizmaniibacteriota</taxon>
    </lineage>
</organism>
<feature type="transmembrane region" description="Helical" evidence="1">
    <location>
        <begin position="34"/>
        <end position="54"/>
    </location>
</feature>